<dbReference type="InParanoid" id="A0A3G9JNT7"/>
<dbReference type="InterPro" id="IPR010360">
    <property type="entry name" value="DUF956"/>
</dbReference>
<organism evidence="1 2">
    <name type="scientific">Intestinibaculum porci</name>
    <dbReference type="NCBI Taxonomy" id="2487118"/>
    <lineage>
        <taxon>Bacteria</taxon>
        <taxon>Bacillati</taxon>
        <taxon>Bacillota</taxon>
        <taxon>Erysipelotrichia</taxon>
        <taxon>Erysipelotrichales</taxon>
        <taxon>Erysipelotrichaceae</taxon>
        <taxon>Intestinibaculum</taxon>
    </lineage>
</organism>
<dbReference type="RefSeq" id="WP_125120364.1">
    <property type="nucleotide sequence ID" value="NZ_AP019309.1"/>
</dbReference>
<accession>A0A3G9JNT7</accession>
<evidence type="ECO:0008006" key="3">
    <source>
        <dbReference type="Google" id="ProtNLM"/>
    </source>
</evidence>
<dbReference type="KEGG" id="ebm:SG0102_25950"/>
<keyword evidence="2" id="KW-1185">Reference proteome</keyword>
<evidence type="ECO:0000313" key="1">
    <source>
        <dbReference type="EMBL" id="BBH27661.1"/>
    </source>
</evidence>
<name>A0A3G9JNT7_9FIRM</name>
<dbReference type="PIRSF" id="PIRSF021265">
    <property type="entry name" value="DUF956"/>
    <property type="match status" value="1"/>
</dbReference>
<protein>
    <recommendedName>
        <fullName evidence="3">PTS mannose transporter accessory protein ManO</fullName>
    </recommendedName>
</protein>
<dbReference type="Pfam" id="PF06115">
    <property type="entry name" value="DUF956"/>
    <property type="match status" value="1"/>
</dbReference>
<proteinExistence type="predicted"/>
<dbReference type="Proteomes" id="UP000268059">
    <property type="component" value="Chromosome"/>
</dbReference>
<gene>
    <name evidence="1" type="ORF">SG0102_25950</name>
</gene>
<reference evidence="1 2" key="1">
    <citation type="submission" date="2018-11" db="EMBL/GenBank/DDBJ databases">
        <title>Novel Erysipelotrichaceae bacterium isolated from small intestine of a swine.</title>
        <authorList>
            <person name="Kim J.S."/>
            <person name="Choe H."/>
            <person name="Lee Y.R."/>
            <person name="Kim K.M."/>
            <person name="Park D.S."/>
        </authorList>
    </citation>
    <scope>NUCLEOTIDE SEQUENCE [LARGE SCALE GENOMIC DNA]</scope>
    <source>
        <strain evidence="1 2">SG0102</strain>
    </source>
</reference>
<dbReference type="AlphaFoldDB" id="A0A3G9JNT7"/>
<evidence type="ECO:0000313" key="2">
    <source>
        <dbReference type="Proteomes" id="UP000268059"/>
    </source>
</evidence>
<dbReference type="EMBL" id="AP019309">
    <property type="protein sequence ID" value="BBH27661.1"/>
    <property type="molecule type" value="Genomic_DNA"/>
</dbReference>
<sequence length="123" mass="14210">MAQSLNTKVDFTIAASSHRGLGTTGKVMVGDHAFEYYNDKNVEDYIQIPWEEVDYISASVLFGKWINRFAIFTKRNGSFTFSAPDNKQLLRAVRKYVPEERMYKSLNFFQVIGRGLKAIFIRK</sequence>
<dbReference type="OrthoDB" id="1646215at2"/>